<gene>
    <name evidence="1" type="ORF">UFOVP245_35</name>
</gene>
<protein>
    <submittedName>
        <fullName evidence="1">Uncharacterized protein</fullName>
    </submittedName>
</protein>
<proteinExistence type="predicted"/>
<evidence type="ECO:0000313" key="1">
    <source>
        <dbReference type="EMBL" id="CAB5220843.1"/>
    </source>
</evidence>
<organism evidence="1">
    <name type="scientific">uncultured Caudovirales phage</name>
    <dbReference type="NCBI Taxonomy" id="2100421"/>
    <lineage>
        <taxon>Viruses</taxon>
        <taxon>Duplodnaviria</taxon>
        <taxon>Heunggongvirae</taxon>
        <taxon>Uroviricota</taxon>
        <taxon>Caudoviricetes</taxon>
        <taxon>Peduoviridae</taxon>
        <taxon>Maltschvirus</taxon>
        <taxon>Maltschvirus maltsch</taxon>
    </lineage>
</organism>
<name>A0A6J7X0S4_9CAUD</name>
<sequence>MKTETFELPTHWATALMYGEMDGFEDEEQQQIEAFEKWMTKKYGSCWCVEVDSWRTFQRMHDASFLGVLACDVSTYTFDISPE</sequence>
<accession>A0A6J7X0S4</accession>
<dbReference type="EMBL" id="LR798287">
    <property type="protein sequence ID" value="CAB5220843.1"/>
    <property type="molecule type" value="Genomic_DNA"/>
</dbReference>
<reference evidence="1" key="1">
    <citation type="submission" date="2020-05" db="EMBL/GenBank/DDBJ databases">
        <authorList>
            <person name="Chiriac C."/>
            <person name="Salcher M."/>
            <person name="Ghai R."/>
            <person name="Kavagutti S V."/>
        </authorList>
    </citation>
    <scope>NUCLEOTIDE SEQUENCE</scope>
</reference>